<protein>
    <recommendedName>
        <fullName evidence="5">Arrestin C-terminal-like domain-containing protein</fullName>
    </recommendedName>
</protein>
<organism evidence="3 4">
    <name type="scientific">Basidiobolus meristosporus CBS 931.73</name>
    <dbReference type="NCBI Taxonomy" id="1314790"/>
    <lineage>
        <taxon>Eukaryota</taxon>
        <taxon>Fungi</taxon>
        <taxon>Fungi incertae sedis</taxon>
        <taxon>Zoopagomycota</taxon>
        <taxon>Entomophthoromycotina</taxon>
        <taxon>Basidiobolomycetes</taxon>
        <taxon>Basidiobolales</taxon>
        <taxon>Basidiobolaceae</taxon>
        <taxon>Basidiobolus</taxon>
    </lineage>
</organism>
<dbReference type="EMBL" id="MCFE01000609">
    <property type="protein sequence ID" value="ORX84516.1"/>
    <property type="molecule type" value="Genomic_DNA"/>
</dbReference>
<dbReference type="GO" id="GO:0005886">
    <property type="term" value="C:plasma membrane"/>
    <property type="evidence" value="ECO:0007669"/>
    <property type="project" value="TreeGrafter"/>
</dbReference>
<dbReference type="PANTHER" id="PTHR11188:SF17">
    <property type="entry name" value="FI21816P1"/>
    <property type="match status" value="1"/>
</dbReference>
<evidence type="ECO:0000313" key="4">
    <source>
        <dbReference type="Proteomes" id="UP000193498"/>
    </source>
</evidence>
<evidence type="ECO:0008006" key="5">
    <source>
        <dbReference type="Google" id="ProtNLM"/>
    </source>
</evidence>
<dbReference type="PANTHER" id="PTHR11188">
    <property type="entry name" value="ARRESTIN DOMAIN CONTAINING PROTEIN"/>
    <property type="match status" value="1"/>
</dbReference>
<dbReference type="GO" id="GO:0031625">
    <property type="term" value="F:ubiquitin protein ligase binding"/>
    <property type="evidence" value="ECO:0007669"/>
    <property type="project" value="TreeGrafter"/>
</dbReference>
<sequence>MWANNNLHVHLFSDEVVFRGCQDSATGQALRGYVQLDLRSASKIHSLQLYLQGVVMIPFERPEIFVQHRIEFLESTQQTKGFSCGTYVYHFELPLAGDLPESVQSRDGAIKYLIKAVAKREGFSLQSEMKHERLVRIRRIHSTAVDDINSQELLKFGEVRGEIGFTIYSDSNSYQPGQQVLLNIGTRLLNDKSKIESLRICIIEAVRYCTKNGSIKSIKRPLPNTLHYVDLRKHNPPVHSNRVQMPIDQNAQPDCKSPFLKLTHLIEIQISILSSSGTKKYVVVRTPLQICDKEDEFLPSYQPGCQELPPRYEIQYTSSH</sequence>
<dbReference type="InterPro" id="IPR011022">
    <property type="entry name" value="Arrestin_C-like"/>
</dbReference>
<dbReference type="GO" id="GO:0030674">
    <property type="term" value="F:protein-macromolecule adaptor activity"/>
    <property type="evidence" value="ECO:0007669"/>
    <property type="project" value="TreeGrafter"/>
</dbReference>
<feature type="domain" description="Arrestin-like N-terminal" evidence="1">
    <location>
        <begin position="63"/>
        <end position="132"/>
    </location>
</feature>
<dbReference type="InterPro" id="IPR050357">
    <property type="entry name" value="Arrestin_domain-protein"/>
</dbReference>
<dbReference type="OrthoDB" id="2238745at2759"/>
<dbReference type="InterPro" id="IPR014756">
    <property type="entry name" value="Ig_E-set"/>
</dbReference>
<dbReference type="Gene3D" id="2.60.40.640">
    <property type="match status" value="1"/>
</dbReference>
<accession>A0A1Y1XGI3</accession>
<dbReference type="GO" id="GO:0070086">
    <property type="term" value="P:ubiquitin-dependent endocytosis"/>
    <property type="evidence" value="ECO:0007669"/>
    <property type="project" value="TreeGrafter"/>
</dbReference>
<evidence type="ECO:0000259" key="2">
    <source>
        <dbReference type="Pfam" id="PF02752"/>
    </source>
</evidence>
<dbReference type="STRING" id="1314790.A0A1Y1XGI3"/>
<feature type="domain" description="Arrestin C-terminal-like" evidence="2">
    <location>
        <begin position="161"/>
        <end position="291"/>
    </location>
</feature>
<keyword evidence="4" id="KW-1185">Reference proteome</keyword>
<gene>
    <name evidence="3" type="ORF">K493DRAFT_307433</name>
</gene>
<evidence type="ECO:0000259" key="1">
    <source>
        <dbReference type="Pfam" id="PF00339"/>
    </source>
</evidence>
<proteinExistence type="predicted"/>
<dbReference type="InParanoid" id="A0A1Y1XGI3"/>
<dbReference type="InterPro" id="IPR014752">
    <property type="entry name" value="Arrestin-like_C"/>
</dbReference>
<dbReference type="Pfam" id="PF02752">
    <property type="entry name" value="Arrestin_C"/>
    <property type="match status" value="1"/>
</dbReference>
<reference evidence="3 4" key="1">
    <citation type="submission" date="2016-07" db="EMBL/GenBank/DDBJ databases">
        <title>Pervasive Adenine N6-methylation of Active Genes in Fungi.</title>
        <authorList>
            <consortium name="DOE Joint Genome Institute"/>
            <person name="Mondo S.J."/>
            <person name="Dannebaum R.O."/>
            <person name="Kuo R.C."/>
            <person name="Labutti K."/>
            <person name="Haridas S."/>
            <person name="Kuo A."/>
            <person name="Salamov A."/>
            <person name="Ahrendt S.R."/>
            <person name="Lipzen A."/>
            <person name="Sullivan W."/>
            <person name="Andreopoulos W.B."/>
            <person name="Clum A."/>
            <person name="Lindquist E."/>
            <person name="Daum C."/>
            <person name="Ramamoorthy G.K."/>
            <person name="Gryganskyi A."/>
            <person name="Culley D."/>
            <person name="Magnuson J.K."/>
            <person name="James T.Y."/>
            <person name="O'Malley M.A."/>
            <person name="Stajich J.E."/>
            <person name="Spatafora J.W."/>
            <person name="Visel A."/>
            <person name="Grigoriev I.V."/>
        </authorList>
    </citation>
    <scope>NUCLEOTIDE SEQUENCE [LARGE SCALE GENOMIC DNA]</scope>
    <source>
        <strain evidence="3 4">CBS 931.73</strain>
    </source>
</reference>
<dbReference type="InterPro" id="IPR011021">
    <property type="entry name" value="Arrestin-like_N"/>
</dbReference>
<dbReference type="SUPFAM" id="SSF81296">
    <property type="entry name" value="E set domains"/>
    <property type="match status" value="1"/>
</dbReference>
<dbReference type="AlphaFoldDB" id="A0A1Y1XGI3"/>
<dbReference type="Pfam" id="PF00339">
    <property type="entry name" value="Arrestin_N"/>
    <property type="match status" value="1"/>
</dbReference>
<comment type="caution">
    <text evidence="3">The sequence shown here is derived from an EMBL/GenBank/DDBJ whole genome shotgun (WGS) entry which is preliminary data.</text>
</comment>
<name>A0A1Y1XGI3_9FUNG</name>
<evidence type="ECO:0000313" key="3">
    <source>
        <dbReference type="EMBL" id="ORX84516.1"/>
    </source>
</evidence>
<dbReference type="GO" id="GO:0005829">
    <property type="term" value="C:cytosol"/>
    <property type="evidence" value="ECO:0007669"/>
    <property type="project" value="TreeGrafter"/>
</dbReference>
<dbReference type="Proteomes" id="UP000193498">
    <property type="component" value="Unassembled WGS sequence"/>
</dbReference>